<feature type="non-terminal residue" evidence="1">
    <location>
        <position position="214"/>
    </location>
</feature>
<dbReference type="Proteomes" id="UP000185963">
    <property type="component" value="Unassembled WGS sequence"/>
</dbReference>
<accession>A0A1Q8WH05</accession>
<reference evidence="1 2" key="1">
    <citation type="submission" date="2016-12" db="EMBL/GenBank/DDBJ databases">
        <title>Genomic comparison of strains in the 'Actinomyces naeslundii' group.</title>
        <authorList>
            <person name="Mughal S.R."/>
            <person name="Do T."/>
            <person name="Gilbert S.C."/>
            <person name="Witherden E.A."/>
            <person name="Didelot X."/>
            <person name="Beighton D."/>
        </authorList>
    </citation>
    <scope>NUCLEOTIDE SEQUENCE [LARGE SCALE GENOMIC DNA]</scope>
    <source>
        <strain evidence="1 2">WE8B-23</strain>
    </source>
</reference>
<proteinExistence type="predicted"/>
<gene>
    <name evidence="1" type="ORF">BKH20_13545</name>
</gene>
<name>A0A1Q8WH05_9ACTO</name>
<evidence type="ECO:0000313" key="1">
    <source>
        <dbReference type="EMBL" id="OLO64918.1"/>
    </source>
</evidence>
<sequence length="214" mass="22630">MWIAVLVTVLAIGLLARMTVIGLNPDLGPEGTKVRSIAKAAFKHLSNNPNVVSTTITEAKASTGTELIARLKDDTSPDAVTNLLTSTHQAAFDKNDPDTHITLNIVLIWTLHGTNVKFLSSSPPPPERSIIKRDLAAAGEAITIENTYIDYGQVTALPSTLAQPGASDSSKTFTMNGWKVTSTSNTGGQFPTTVSFEQVITAAKQASPTGTIDL</sequence>
<protein>
    <submittedName>
        <fullName evidence="1">Uncharacterized protein</fullName>
    </submittedName>
</protein>
<comment type="caution">
    <text evidence="1">The sequence shown here is derived from an EMBL/GenBank/DDBJ whole genome shotgun (WGS) entry which is preliminary data.</text>
</comment>
<dbReference type="AlphaFoldDB" id="A0A1Q8WH05"/>
<evidence type="ECO:0000313" key="2">
    <source>
        <dbReference type="Proteomes" id="UP000185963"/>
    </source>
</evidence>
<dbReference type="EMBL" id="MSKS01000078">
    <property type="protein sequence ID" value="OLO64918.1"/>
    <property type="molecule type" value="Genomic_DNA"/>
</dbReference>
<organism evidence="1 2">
    <name type="scientific">Actinomyces oris</name>
    <dbReference type="NCBI Taxonomy" id="544580"/>
    <lineage>
        <taxon>Bacteria</taxon>
        <taxon>Bacillati</taxon>
        <taxon>Actinomycetota</taxon>
        <taxon>Actinomycetes</taxon>
        <taxon>Actinomycetales</taxon>
        <taxon>Actinomycetaceae</taxon>
        <taxon>Actinomyces</taxon>
    </lineage>
</organism>